<feature type="transmembrane region" description="Helical" evidence="1">
    <location>
        <begin position="145"/>
        <end position="165"/>
    </location>
</feature>
<dbReference type="Proteomes" id="UP000253090">
    <property type="component" value="Unassembled WGS sequence"/>
</dbReference>
<comment type="caution">
    <text evidence="2">The sequence shown here is derived from an EMBL/GenBank/DDBJ whole genome shotgun (WGS) entry which is preliminary data.</text>
</comment>
<reference evidence="2 3" key="1">
    <citation type="submission" date="2018-07" db="EMBL/GenBank/DDBJ databases">
        <title>Genomic Encyclopedia of Type Strains, Phase III (KMG-III): the genomes of soil and plant-associated and newly described type strains.</title>
        <authorList>
            <person name="Whitman W."/>
        </authorList>
    </citation>
    <scope>NUCLEOTIDE SEQUENCE [LARGE SCALE GENOMIC DNA]</scope>
    <source>
        <strain evidence="2 3">CECT 8333</strain>
    </source>
</reference>
<evidence type="ECO:0000256" key="1">
    <source>
        <dbReference type="SAM" id="Phobius"/>
    </source>
</evidence>
<sequence>MPRMICLIRKDIMLVYRYMWLVLIYAFVFSGFIQSNNSTLLYGLLPGLVLILGIGSDARLPNQQFLVTLPVKRSYLVLSKYASSLIFLVSSIAICIILNVATDMIDFGTVRIDLPFVLGTLISMILFISLYLPLYYWLGVRGTQFLNIAMMLIIMVGNGAVTALLSSDDMAAPLGWLSSHALASGALLASATVLALVISYLISVSIFRKKDL</sequence>
<feature type="transmembrane region" description="Helical" evidence="1">
    <location>
        <begin position="185"/>
        <end position="207"/>
    </location>
</feature>
<evidence type="ECO:0000313" key="3">
    <source>
        <dbReference type="Proteomes" id="UP000253090"/>
    </source>
</evidence>
<keyword evidence="1" id="KW-0472">Membrane</keyword>
<dbReference type="EMBL" id="QPJW01000010">
    <property type="protein sequence ID" value="RCX17068.1"/>
    <property type="molecule type" value="Genomic_DNA"/>
</dbReference>
<feature type="transmembrane region" description="Helical" evidence="1">
    <location>
        <begin position="39"/>
        <end position="60"/>
    </location>
</feature>
<keyword evidence="1" id="KW-1133">Transmembrane helix</keyword>
<dbReference type="PANTHER" id="PTHR41309:SF2">
    <property type="entry name" value="MEMBRANE PROTEIN"/>
    <property type="match status" value="1"/>
</dbReference>
<feature type="transmembrane region" description="Helical" evidence="1">
    <location>
        <begin position="114"/>
        <end position="138"/>
    </location>
</feature>
<keyword evidence="3" id="KW-1185">Reference proteome</keyword>
<feature type="transmembrane region" description="Helical" evidence="1">
    <location>
        <begin position="12"/>
        <end position="33"/>
    </location>
</feature>
<dbReference type="PANTHER" id="PTHR41309">
    <property type="entry name" value="MEMBRANE PROTEIN-RELATED"/>
    <property type="match status" value="1"/>
</dbReference>
<name>A0A369B901_9BACL</name>
<proteinExistence type="predicted"/>
<keyword evidence="1" id="KW-0812">Transmembrane</keyword>
<dbReference type="Pfam" id="PF13346">
    <property type="entry name" value="ABC2_membrane_5"/>
    <property type="match status" value="1"/>
</dbReference>
<dbReference type="InterPro" id="IPR025699">
    <property type="entry name" value="ABC2_memb-like"/>
</dbReference>
<feature type="transmembrane region" description="Helical" evidence="1">
    <location>
        <begin position="81"/>
        <end position="102"/>
    </location>
</feature>
<protein>
    <submittedName>
        <fullName evidence="2">ABC-2 family transporter</fullName>
    </submittedName>
</protein>
<evidence type="ECO:0000313" key="2">
    <source>
        <dbReference type="EMBL" id="RCX17068.1"/>
    </source>
</evidence>
<accession>A0A369B901</accession>
<organism evidence="2 3">
    <name type="scientific">Fontibacillus phaseoli</name>
    <dbReference type="NCBI Taxonomy" id="1416533"/>
    <lineage>
        <taxon>Bacteria</taxon>
        <taxon>Bacillati</taxon>
        <taxon>Bacillota</taxon>
        <taxon>Bacilli</taxon>
        <taxon>Bacillales</taxon>
        <taxon>Paenibacillaceae</taxon>
        <taxon>Fontibacillus</taxon>
    </lineage>
</organism>
<gene>
    <name evidence="2" type="ORF">DFP94_110130</name>
</gene>
<dbReference type="AlphaFoldDB" id="A0A369B901"/>